<evidence type="ECO:0000313" key="1">
    <source>
        <dbReference type="EMBL" id="KII73151.1"/>
    </source>
</evidence>
<organism evidence="1 2">
    <name type="scientific">Thelohanellus kitauei</name>
    <name type="common">Myxosporean</name>
    <dbReference type="NCBI Taxonomy" id="669202"/>
    <lineage>
        <taxon>Eukaryota</taxon>
        <taxon>Metazoa</taxon>
        <taxon>Cnidaria</taxon>
        <taxon>Myxozoa</taxon>
        <taxon>Myxosporea</taxon>
        <taxon>Bivalvulida</taxon>
        <taxon>Platysporina</taxon>
        <taxon>Myxobolidae</taxon>
        <taxon>Thelohanellus</taxon>
    </lineage>
</organism>
<accession>A0A0C2N0Q1</accession>
<gene>
    <name evidence="1" type="ORF">RF11_08259</name>
</gene>
<comment type="caution">
    <text evidence="1">The sequence shown here is derived from an EMBL/GenBank/DDBJ whole genome shotgun (WGS) entry which is preliminary data.</text>
</comment>
<dbReference type="AlphaFoldDB" id="A0A0C2N0Q1"/>
<reference evidence="1 2" key="1">
    <citation type="journal article" date="2014" name="Genome Biol. Evol.">
        <title>The genome of the myxosporean Thelohanellus kitauei shows adaptations to nutrient acquisition within its fish host.</title>
        <authorList>
            <person name="Yang Y."/>
            <person name="Xiong J."/>
            <person name="Zhou Z."/>
            <person name="Huo F."/>
            <person name="Miao W."/>
            <person name="Ran C."/>
            <person name="Liu Y."/>
            <person name="Zhang J."/>
            <person name="Feng J."/>
            <person name="Wang M."/>
            <person name="Wang M."/>
            <person name="Wang L."/>
            <person name="Yao B."/>
        </authorList>
    </citation>
    <scope>NUCLEOTIDE SEQUENCE [LARGE SCALE GENOMIC DNA]</scope>
    <source>
        <strain evidence="1">Wuqing</strain>
    </source>
</reference>
<proteinExistence type="predicted"/>
<dbReference type="EMBL" id="JWZT01000959">
    <property type="protein sequence ID" value="KII73151.1"/>
    <property type="molecule type" value="Genomic_DNA"/>
</dbReference>
<sequence>MDRNLISSDGLNLENLIDIDHPKLSNIMKEMNKRWEMELRSKSVDKLGQGRIFSWNQMIFSVDQQPNIIVVSTIHRKRNMFVCLRSSSLPAYFEPCQNARYKPNSSPACNIGLHRMRIQFSRIAQ</sequence>
<protein>
    <submittedName>
        <fullName evidence="1">Uncharacterized protein</fullName>
    </submittedName>
</protein>
<evidence type="ECO:0000313" key="2">
    <source>
        <dbReference type="Proteomes" id="UP000031668"/>
    </source>
</evidence>
<keyword evidence="2" id="KW-1185">Reference proteome</keyword>
<name>A0A0C2N0Q1_THEKT</name>
<dbReference type="Proteomes" id="UP000031668">
    <property type="component" value="Unassembled WGS sequence"/>
</dbReference>